<accession>A0A6F8PV41</accession>
<name>A0A6F8PV41_9GAMM</name>
<organism evidence="2 3">
    <name type="scientific">Thiosulfatimonas sediminis</name>
    <dbReference type="NCBI Taxonomy" id="2675054"/>
    <lineage>
        <taxon>Bacteria</taxon>
        <taxon>Pseudomonadati</taxon>
        <taxon>Pseudomonadota</taxon>
        <taxon>Gammaproteobacteria</taxon>
        <taxon>Thiotrichales</taxon>
        <taxon>Piscirickettsiaceae</taxon>
        <taxon>Thiosulfatimonas</taxon>
    </lineage>
</organism>
<gene>
    <name evidence="2" type="ORF">THMIRHAS_13850</name>
</gene>
<reference evidence="3" key="1">
    <citation type="submission" date="2019-11" db="EMBL/GenBank/DDBJ databases">
        <title>Isolation and characterization of two novel species in the genus Thiomicrorhabdus.</title>
        <authorList>
            <person name="Mochizuki J."/>
            <person name="Kojima H."/>
            <person name="Fukui M."/>
        </authorList>
    </citation>
    <scope>NUCLEOTIDE SEQUENCE [LARGE SCALE GENOMIC DNA]</scope>
    <source>
        <strain evidence="3">aks77</strain>
    </source>
</reference>
<dbReference type="Pfam" id="PF11215">
    <property type="entry name" value="DUF3010"/>
    <property type="match status" value="1"/>
</dbReference>
<evidence type="ECO:0008006" key="4">
    <source>
        <dbReference type="Google" id="ProtNLM"/>
    </source>
</evidence>
<evidence type="ECO:0000313" key="3">
    <source>
        <dbReference type="Proteomes" id="UP000501726"/>
    </source>
</evidence>
<feature type="compositionally biased region" description="Basic and acidic residues" evidence="1">
    <location>
        <begin position="146"/>
        <end position="171"/>
    </location>
</feature>
<feature type="region of interest" description="Disordered" evidence="1">
    <location>
        <begin position="141"/>
        <end position="171"/>
    </location>
</feature>
<protein>
    <recommendedName>
        <fullName evidence="4">DUF3010 domain-containing protein</fullName>
    </recommendedName>
</protein>
<dbReference type="InterPro" id="IPR021378">
    <property type="entry name" value="DUF3010"/>
</dbReference>
<evidence type="ECO:0000256" key="1">
    <source>
        <dbReference type="SAM" id="MobiDB-lite"/>
    </source>
</evidence>
<sequence length="171" mass="19737">MRVLGVEIASKDINIALLETQNGMFYLPECRARKLTCHNVDKSSDLQYFQKSVAKLIEDYKIDQIVIRERMRKGKFAGSAEGFKLEAVLQLIHQCEVVLMNSATQSAIAKKFPMTIPFAETGLKKFQQQAFEVAYAQLSDPTGRVEQARQYEIAKRKERREERREEETDED</sequence>
<dbReference type="Proteomes" id="UP000501726">
    <property type="component" value="Chromosome"/>
</dbReference>
<dbReference type="EMBL" id="AP021889">
    <property type="protein sequence ID" value="BBP46012.1"/>
    <property type="molecule type" value="Genomic_DNA"/>
</dbReference>
<dbReference type="KEGG" id="tse:THMIRHAS_13850"/>
<evidence type="ECO:0000313" key="2">
    <source>
        <dbReference type="EMBL" id="BBP46012.1"/>
    </source>
</evidence>
<dbReference type="AlphaFoldDB" id="A0A6F8PV41"/>
<proteinExistence type="predicted"/>
<dbReference type="RefSeq" id="WP_173272242.1">
    <property type="nucleotide sequence ID" value="NZ_AP021889.1"/>
</dbReference>
<keyword evidence="3" id="KW-1185">Reference proteome</keyword>